<dbReference type="SUPFAM" id="SSF58104">
    <property type="entry name" value="Methyl-accepting chemotaxis protein (MCP) signaling domain"/>
    <property type="match status" value="1"/>
</dbReference>
<dbReference type="PROSITE" id="PS50111">
    <property type="entry name" value="CHEMOTAXIS_TRANSDUC_2"/>
    <property type="match status" value="1"/>
</dbReference>
<accession>A0A168L1Z3</accession>
<keyword evidence="4" id="KW-0472">Membrane</keyword>
<feature type="transmembrane region" description="Helical" evidence="4">
    <location>
        <begin position="28"/>
        <end position="47"/>
    </location>
</feature>
<comment type="similarity">
    <text evidence="2">Belongs to the methyl-accepting chemotaxis (MCP) protein family.</text>
</comment>
<dbReference type="OrthoDB" id="2803178at2"/>
<gene>
    <name evidence="6" type="ORF">PGLA_09985</name>
</gene>
<evidence type="ECO:0000313" key="7">
    <source>
        <dbReference type="Proteomes" id="UP000076967"/>
    </source>
</evidence>
<evidence type="ECO:0000256" key="1">
    <source>
        <dbReference type="ARBA" id="ARBA00023224"/>
    </source>
</evidence>
<protein>
    <recommendedName>
        <fullName evidence="5">Methyl-accepting transducer domain-containing protein</fullName>
    </recommendedName>
</protein>
<evidence type="ECO:0000259" key="5">
    <source>
        <dbReference type="PROSITE" id="PS50111"/>
    </source>
</evidence>
<dbReference type="Pfam" id="PF00015">
    <property type="entry name" value="MCPsignal"/>
    <property type="match status" value="1"/>
</dbReference>
<dbReference type="STRING" id="494026.PGLA_09985"/>
<dbReference type="PRINTS" id="PR00260">
    <property type="entry name" value="CHEMTRNSDUCR"/>
</dbReference>
<dbReference type="PANTHER" id="PTHR32089">
    <property type="entry name" value="METHYL-ACCEPTING CHEMOTAXIS PROTEIN MCPB"/>
    <property type="match status" value="1"/>
</dbReference>
<dbReference type="InterPro" id="IPR004089">
    <property type="entry name" value="MCPsignal_dom"/>
</dbReference>
<evidence type="ECO:0000256" key="4">
    <source>
        <dbReference type="SAM" id="Phobius"/>
    </source>
</evidence>
<proteinExistence type="inferred from homology"/>
<keyword evidence="4" id="KW-0812">Transmembrane</keyword>
<dbReference type="Proteomes" id="UP000076967">
    <property type="component" value="Unassembled WGS sequence"/>
</dbReference>
<dbReference type="EMBL" id="LVJH01000017">
    <property type="protein sequence ID" value="OAB42789.1"/>
    <property type="molecule type" value="Genomic_DNA"/>
</dbReference>
<evidence type="ECO:0000313" key="6">
    <source>
        <dbReference type="EMBL" id="OAB42789.1"/>
    </source>
</evidence>
<dbReference type="SMART" id="SM00283">
    <property type="entry name" value="MA"/>
    <property type="match status" value="1"/>
</dbReference>
<feature type="domain" description="Methyl-accepting transducer" evidence="5">
    <location>
        <begin position="302"/>
        <end position="538"/>
    </location>
</feature>
<reference evidence="6 7" key="1">
    <citation type="submission" date="2016-03" db="EMBL/GenBank/DDBJ databases">
        <title>Draft genome sequence of Paenibacillus glacialis DSM 22343.</title>
        <authorList>
            <person name="Shin S.-K."/>
            <person name="Yi H."/>
        </authorList>
    </citation>
    <scope>NUCLEOTIDE SEQUENCE [LARGE SCALE GENOMIC DNA]</scope>
    <source>
        <strain evidence="6 7">DSM 22343</strain>
    </source>
</reference>
<sequence length="588" mass="65920">MKKRKGFRFTRISYFWNWHLKVKITQQLYILLFSIIVLIAGSGWFTFYQMDSIKGSIAEINDANRVEDQYGVVSDRMMNTALSLLNLIEEFDIQKKYSVDENLANFNANLEELKPMFEKLDSQYPQEEASNTFISHINALVPANDLLLKSSGKVGHGMSSKEINLVRKDVLYAYTYIIGSTNKLMDVKFNEISKERLSEQAATLNLANIVTRVNSLLLIIIPLTMILNFIRIIRGGLKVVFSRIQSYKSQDFTYEYATNRKDEFGMIDITLSEMGSVLRDTISSTIDVSQQVLLATKQMDLKIEDNKLASEQVKNNLKISKTKLSSQNDETASISAVTEQVSASSQQIAASSDYINNNMETMRRSSHEGKQRMGEIQEMIDTILDEFQGLLRVMETMSTRFSNVVQRLSGIDEITSQTNLLSLNASIEAARAGEHGLGFAVVSDEIRKLSGQTEDLSKDIQFVLKDIRNGMQDSSNSLQSFSVLLGKTKDITERSSETFDKIESNSENLGSQINEITVAIGEIAAGMTNVVSSVELLINTSTDVNVSMDHVETIANEQYTLSDELSHTAVTLHGASDRLLEKTSIFKV</sequence>
<dbReference type="Gene3D" id="1.10.287.950">
    <property type="entry name" value="Methyl-accepting chemotaxis protein"/>
    <property type="match status" value="1"/>
</dbReference>
<dbReference type="GO" id="GO:0007165">
    <property type="term" value="P:signal transduction"/>
    <property type="evidence" value="ECO:0007669"/>
    <property type="project" value="UniProtKB-KW"/>
</dbReference>
<organism evidence="6 7">
    <name type="scientific">Paenibacillus glacialis</name>
    <dbReference type="NCBI Taxonomy" id="494026"/>
    <lineage>
        <taxon>Bacteria</taxon>
        <taxon>Bacillati</taxon>
        <taxon>Bacillota</taxon>
        <taxon>Bacilli</taxon>
        <taxon>Bacillales</taxon>
        <taxon>Paenibacillaceae</taxon>
        <taxon>Paenibacillus</taxon>
    </lineage>
</organism>
<keyword evidence="1 3" id="KW-0807">Transducer</keyword>
<dbReference type="AlphaFoldDB" id="A0A168L1Z3"/>
<dbReference type="RefSeq" id="WP_068532126.1">
    <property type="nucleotide sequence ID" value="NZ_LVJH01000017.1"/>
</dbReference>
<dbReference type="GO" id="GO:0004888">
    <property type="term" value="F:transmembrane signaling receptor activity"/>
    <property type="evidence" value="ECO:0007669"/>
    <property type="project" value="InterPro"/>
</dbReference>
<evidence type="ECO:0000256" key="2">
    <source>
        <dbReference type="ARBA" id="ARBA00029447"/>
    </source>
</evidence>
<evidence type="ECO:0000256" key="3">
    <source>
        <dbReference type="PROSITE-ProRule" id="PRU00284"/>
    </source>
</evidence>
<dbReference type="PANTHER" id="PTHR32089:SF112">
    <property type="entry name" value="LYSOZYME-LIKE PROTEIN-RELATED"/>
    <property type="match status" value="1"/>
</dbReference>
<keyword evidence="7" id="KW-1185">Reference proteome</keyword>
<dbReference type="GO" id="GO:0006935">
    <property type="term" value="P:chemotaxis"/>
    <property type="evidence" value="ECO:0007669"/>
    <property type="project" value="InterPro"/>
</dbReference>
<comment type="caution">
    <text evidence="6">The sequence shown here is derived from an EMBL/GenBank/DDBJ whole genome shotgun (WGS) entry which is preliminary data.</text>
</comment>
<dbReference type="GO" id="GO:0016020">
    <property type="term" value="C:membrane"/>
    <property type="evidence" value="ECO:0007669"/>
    <property type="project" value="InterPro"/>
</dbReference>
<keyword evidence="4" id="KW-1133">Transmembrane helix</keyword>
<dbReference type="InterPro" id="IPR004090">
    <property type="entry name" value="Chemotax_Me-accpt_rcpt"/>
</dbReference>
<name>A0A168L1Z3_9BACL</name>